<feature type="signal peptide" evidence="2">
    <location>
        <begin position="1"/>
        <end position="21"/>
    </location>
</feature>
<evidence type="ECO:0000256" key="1">
    <source>
        <dbReference type="SAM" id="MobiDB-lite"/>
    </source>
</evidence>
<feature type="chain" id="PRO_5032533345" evidence="2">
    <location>
        <begin position="22"/>
        <end position="136"/>
    </location>
</feature>
<dbReference type="Proteomes" id="UP000484875">
    <property type="component" value="Unassembled WGS sequence"/>
</dbReference>
<dbReference type="EMBL" id="WWCV01000025">
    <property type="protein sequence ID" value="MYN18143.1"/>
    <property type="molecule type" value="Genomic_DNA"/>
</dbReference>
<accession>A0A845HL49</accession>
<dbReference type="RefSeq" id="WP_161090715.1">
    <property type="nucleotide sequence ID" value="NZ_WWCV01000025.1"/>
</dbReference>
<dbReference type="AlphaFoldDB" id="A0A845HL49"/>
<protein>
    <submittedName>
        <fullName evidence="3">Uncharacterized protein</fullName>
    </submittedName>
</protein>
<organism evidence="3 4">
    <name type="scientific">Duganella vulcania</name>
    <dbReference type="NCBI Taxonomy" id="2692166"/>
    <lineage>
        <taxon>Bacteria</taxon>
        <taxon>Pseudomonadati</taxon>
        <taxon>Pseudomonadota</taxon>
        <taxon>Betaproteobacteria</taxon>
        <taxon>Burkholderiales</taxon>
        <taxon>Oxalobacteraceae</taxon>
        <taxon>Telluria group</taxon>
        <taxon>Duganella</taxon>
    </lineage>
</organism>
<comment type="caution">
    <text evidence="3">The sequence shown here is derived from an EMBL/GenBank/DDBJ whole genome shotgun (WGS) entry which is preliminary data.</text>
</comment>
<evidence type="ECO:0000313" key="4">
    <source>
        <dbReference type="Proteomes" id="UP000484875"/>
    </source>
</evidence>
<evidence type="ECO:0000313" key="3">
    <source>
        <dbReference type="EMBL" id="MYN18143.1"/>
    </source>
</evidence>
<proteinExistence type="predicted"/>
<gene>
    <name evidence="3" type="ORF">GTP81_15410</name>
</gene>
<keyword evidence="4" id="KW-1185">Reference proteome</keyword>
<name>A0A845HL49_9BURK</name>
<feature type="region of interest" description="Disordered" evidence="1">
    <location>
        <begin position="22"/>
        <end position="49"/>
    </location>
</feature>
<feature type="compositionally biased region" description="Low complexity" evidence="1">
    <location>
        <begin position="32"/>
        <end position="48"/>
    </location>
</feature>
<evidence type="ECO:0000256" key="2">
    <source>
        <dbReference type="SAM" id="SignalP"/>
    </source>
</evidence>
<sequence>MKSKNIALACALIMSPMLAAAQDQPNHDAHHPAASAPKQAAAKPAGPATKIDAQMKHMQEMHEKMMSAKTPEERKALMGEHMKAMKDAMSMMNTPTGTMGCGKQGDTNATQQQMGMMKMMMQMMMDRMEAAPDAAE</sequence>
<keyword evidence="2" id="KW-0732">Signal</keyword>
<reference evidence="3 4" key="1">
    <citation type="submission" date="2019-12" db="EMBL/GenBank/DDBJ databases">
        <title>Novel species isolated from a subtropical stream in China.</title>
        <authorList>
            <person name="Lu H."/>
        </authorList>
    </citation>
    <scope>NUCLEOTIDE SEQUENCE [LARGE SCALE GENOMIC DNA]</scope>
    <source>
        <strain evidence="3 4">FT107W</strain>
    </source>
</reference>